<dbReference type="EMBL" id="CAJNNV010003322">
    <property type="protein sequence ID" value="CAE8588791.1"/>
    <property type="molecule type" value="Genomic_DNA"/>
</dbReference>
<dbReference type="Proteomes" id="UP000654075">
    <property type="component" value="Unassembled WGS sequence"/>
</dbReference>
<protein>
    <recommendedName>
        <fullName evidence="3">Phytanoyl-CoA dioxygenase</fullName>
    </recommendedName>
</protein>
<dbReference type="Gene3D" id="2.60.120.620">
    <property type="entry name" value="q2cbj1_9rhob like domain"/>
    <property type="match status" value="1"/>
</dbReference>
<organism evidence="1 2">
    <name type="scientific">Polarella glacialis</name>
    <name type="common">Dinoflagellate</name>
    <dbReference type="NCBI Taxonomy" id="89957"/>
    <lineage>
        <taxon>Eukaryota</taxon>
        <taxon>Sar</taxon>
        <taxon>Alveolata</taxon>
        <taxon>Dinophyceae</taxon>
        <taxon>Suessiales</taxon>
        <taxon>Suessiaceae</taxon>
        <taxon>Polarella</taxon>
    </lineage>
</organism>
<dbReference type="InterPro" id="IPR051961">
    <property type="entry name" value="Fungal_Metabolite_Diox"/>
</dbReference>
<comment type="caution">
    <text evidence="1">The sequence shown here is derived from an EMBL/GenBank/DDBJ whole genome shotgun (WGS) entry which is preliminary data.</text>
</comment>
<dbReference type="OMA" id="HRGCANE"/>
<dbReference type="PANTHER" id="PTHR37563">
    <property type="entry name" value="PHYTANOYL-COA DIOXYGENASE FAMILY PROTEIN (AFU_ORTHOLOGUE AFUA_2G03330)"/>
    <property type="match status" value="1"/>
</dbReference>
<dbReference type="InterPro" id="IPR008775">
    <property type="entry name" value="Phytyl_CoA_dOase-like"/>
</dbReference>
<evidence type="ECO:0000313" key="1">
    <source>
        <dbReference type="EMBL" id="CAE8588791.1"/>
    </source>
</evidence>
<sequence length="274" mass="31443">MALERATDLVGDGDLSVSYEDLNRAAELFEHAGVVVFEGAPALLETAFLEQCRREFEEEFAKIEMQLRSRNVDLDKPLRFNEVVRRLRGRYDVRGLQATCLGSQRLALENAPWKDFVQLVIGEDATELWRGVVLSQYGSEEQNWHRDGGHLFENQHLPAHCVTVFVPLVATSEEMGRTSFYPGSQVLQRSHQYNLEFKKGRPCSWLPFATPAVDLGSWLVFDYRIVHRGCANEDHDLKRDRPMLYFVYAKPWFTDAYNFPTDAPLFLNHGSELG</sequence>
<keyword evidence="2" id="KW-1185">Reference proteome</keyword>
<reference evidence="1" key="1">
    <citation type="submission" date="2021-02" db="EMBL/GenBank/DDBJ databases">
        <authorList>
            <person name="Dougan E. K."/>
            <person name="Rhodes N."/>
            <person name="Thang M."/>
            <person name="Chan C."/>
        </authorList>
    </citation>
    <scope>NUCLEOTIDE SEQUENCE</scope>
</reference>
<dbReference type="Pfam" id="PF05721">
    <property type="entry name" value="PhyH"/>
    <property type="match status" value="1"/>
</dbReference>
<dbReference type="AlphaFoldDB" id="A0A813DIK1"/>
<accession>A0A813DIK1</accession>
<name>A0A813DIK1_POLGL</name>
<gene>
    <name evidence="1" type="ORF">PGLA1383_LOCUS7576</name>
</gene>
<dbReference type="PANTHER" id="PTHR37563:SF2">
    <property type="entry name" value="PHYTANOYL-COA DIOXYGENASE FAMILY PROTEIN (AFU_ORTHOLOGUE AFUA_2G03330)"/>
    <property type="match status" value="1"/>
</dbReference>
<dbReference type="SUPFAM" id="SSF51197">
    <property type="entry name" value="Clavaminate synthase-like"/>
    <property type="match status" value="1"/>
</dbReference>
<proteinExistence type="predicted"/>
<dbReference type="OrthoDB" id="420046at2759"/>
<evidence type="ECO:0008006" key="3">
    <source>
        <dbReference type="Google" id="ProtNLM"/>
    </source>
</evidence>
<evidence type="ECO:0000313" key="2">
    <source>
        <dbReference type="Proteomes" id="UP000654075"/>
    </source>
</evidence>